<name>A0A842HFE3_9BACT</name>
<dbReference type="PROSITE" id="PS50817">
    <property type="entry name" value="INTEIN_N_TER"/>
    <property type="match status" value="1"/>
</dbReference>
<gene>
    <name evidence="4" type="ORF">H5P28_11795</name>
</gene>
<organism evidence="4 5">
    <name type="scientific">Ruficoccus amylovorans</name>
    <dbReference type="NCBI Taxonomy" id="1804625"/>
    <lineage>
        <taxon>Bacteria</taxon>
        <taxon>Pseudomonadati</taxon>
        <taxon>Verrucomicrobiota</taxon>
        <taxon>Opitutia</taxon>
        <taxon>Puniceicoccales</taxon>
        <taxon>Cerasicoccaceae</taxon>
        <taxon>Ruficoccus</taxon>
    </lineage>
</organism>
<dbReference type="PROSITE" id="PS50818">
    <property type="entry name" value="INTEIN_C_TER"/>
    <property type="match status" value="1"/>
</dbReference>
<evidence type="ECO:0000256" key="1">
    <source>
        <dbReference type="ARBA" id="ARBA00022813"/>
    </source>
</evidence>
<dbReference type="Gene3D" id="3.10.28.10">
    <property type="entry name" value="Homing endonucleases"/>
    <property type="match status" value="1"/>
</dbReference>
<evidence type="ECO:0000313" key="4">
    <source>
        <dbReference type="EMBL" id="MBC2594940.1"/>
    </source>
</evidence>
<dbReference type="Gene3D" id="3.30.420.240">
    <property type="match status" value="1"/>
</dbReference>
<dbReference type="InterPro" id="IPR030934">
    <property type="entry name" value="Intein_C"/>
</dbReference>
<protein>
    <recommendedName>
        <fullName evidence="3">DOD-type homing endonuclease domain-containing protein</fullName>
    </recommendedName>
</protein>
<dbReference type="InterPro" id="IPR027434">
    <property type="entry name" value="Homing_endonucl"/>
</dbReference>
<dbReference type="SUPFAM" id="SSF51294">
    <property type="entry name" value="Hedgehog/intein (Hint) domain"/>
    <property type="match status" value="1"/>
</dbReference>
<dbReference type="Gene3D" id="3.40.50.300">
    <property type="entry name" value="P-loop containing nucleotide triphosphate hydrolases"/>
    <property type="match status" value="1"/>
</dbReference>
<dbReference type="EMBL" id="JACHVB010000035">
    <property type="protein sequence ID" value="MBC2594940.1"/>
    <property type="molecule type" value="Genomic_DNA"/>
</dbReference>
<keyword evidence="2" id="KW-0651">Protein splicing</keyword>
<evidence type="ECO:0000256" key="2">
    <source>
        <dbReference type="ARBA" id="ARBA00023000"/>
    </source>
</evidence>
<dbReference type="AlphaFoldDB" id="A0A842HFE3"/>
<dbReference type="InterPro" id="IPR006141">
    <property type="entry name" value="Intein_N"/>
</dbReference>
<dbReference type="RefSeq" id="WP_185675906.1">
    <property type="nucleotide sequence ID" value="NZ_JACHVB010000035.1"/>
</dbReference>
<dbReference type="Proteomes" id="UP000546464">
    <property type="component" value="Unassembled WGS sequence"/>
</dbReference>
<accession>A0A842HFE3</accession>
<dbReference type="GO" id="GO:0004519">
    <property type="term" value="F:endonuclease activity"/>
    <property type="evidence" value="ECO:0007669"/>
    <property type="project" value="InterPro"/>
</dbReference>
<dbReference type="InterPro" id="IPR004860">
    <property type="entry name" value="LAGLIDADG_dom"/>
</dbReference>
<comment type="caution">
    <text evidence="4">The sequence shown here is derived from an EMBL/GenBank/DDBJ whole genome shotgun (WGS) entry which is preliminary data.</text>
</comment>
<feature type="domain" description="DOD-type homing endonuclease" evidence="3">
    <location>
        <begin position="417"/>
        <end position="564"/>
    </location>
</feature>
<keyword evidence="1" id="KW-0068">Autocatalytic cleavage</keyword>
<dbReference type="InterPro" id="IPR036844">
    <property type="entry name" value="Hint_dom_sf"/>
</dbReference>
<dbReference type="PRINTS" id="PR00379">
    <property type="entry name" value="INTEIN"/>
</dbReference>
<dbReference type="InterPro" id="IPR004042">
    <property type="entry name" value="Intein_endonuc_central"/>
</dbReference>
<dbReference type="Gene3D" id="2.170.16.10">
    <property type="entry name" value="Hedgehog/Intein (Hint) domain"/>
    <property type="match status" value="1"/>
</dbReference>
<dbReference type="GO" id="GO:0016539">
    <property type="term" value="P:intein-mediated protein splicing"/>
    <property type="evidence" value="ECO:0007669"/>
    <property type="project" value="InterPro"/>
</dbReference>
<sequence length="954" mass="108353">MAGEIISDRHSLAAVQGLVGTDPELWFNTYGKIRDKEARIVTPTSNILQERVFSAYRQCQLEKKPCLIQILKPRQKGASTGAEALIYHHNRRYDGLNGVLMGDVESTSDKVFEMYRLYGDEDSYRWKDGSGWKVNKVDYLEMPNGSRYSKETAGSRNAGRSGTVQVLHSDETAFYPKSESRDPALALFNSLYSESERSLAFITSTPNGASGTFYNYWNDEDNGWIKIFAAWFEFWDSVMPFRNAEEREAFELSLRDDELEEQSLYPQITLENLKWRRHTIGVKCEGDVNRFKQEYPSDAETCLVGETLVLTDYGMLPIKGIRVGTPTPNGPVLAHQCMGTKETVILTTARGIRIECTPDHRVELGEGGFSQAQDCVGRTVKLFQPKFAPDGEYHTVCWPGFGCQRHSLTITEDWGRFLGYFMGDGDFYGNTVGICLDGRDTDIEEDYRALFGRLFGLALSSKATGSKRGGLYLRSSNVQFKALFNELGLIEEVRDYNRSNMTHRRRVHVPRCIWISPKAVITEFLRALFDCDGWIKANGNMVKLFSKHENFMRDIQLLLMGYGIHAKLVSVVKALNGNSYPGMELVLNPYESRKFCQQIGFLSERKRSRMNTEDYVRPANGRCADTFDFTDRVASVVPGESREVYDIQIGGRPVFGANGISVHNCFLASSRMKFSARALVTMSARAKQDHERVVQRGNMVVQDHDAGVNLIPDPTGEVEIFEEPKFGLKYLISVDVCTGEDQQSASKTADPDYHDVQVWRAGYLDIYDPEKMILPKVVGYHYSRIDIDLLAEVVVGMWLYYGQCLVIPEVNNCGLALVKLLQQRNVNMFRRKPKSDPNAHEKDEQSRLGQYGWNTTSALRKYIIDQMVPTVRNEECDLSHPRILGQFQKFIVNKNGKPEAMPGHHDDAVMSACIGHYNLKLATEYKPPRPKRVNLRRLASDPRYKTPRGWQRVV</sequence>
<dbReference type="SUPFAM" id="SSF55608">
    <property type="entry name" value="Homing endonucleases"/>
    <property type="match status" value="1"/>
</dbReference>
<reference evidence="4 5" key="1">
    <citation type="submission" date="2020-07" db="EMBL/GenBank/DDBJ databases">
        <authorList>
            <person name="Feng X."/>
        </authorList>
    </citation>
    <scope>NUCLEOTIDE SEQUENCE [LARGE SCALE GENOMIC DNA]</scope>
    <source>
        <strain evidence="4 5">JCM31066</strain>
    </source>
</reference>
<dbReference type="Pfam" id="PF14528">
    <property type="entry name" value="LAGLIDADG_3"/>
    <property type="match status" value="1"/>
</dbReference>
<dbReference type="InterPro" id="IPR027417">
    <property type="entry name" value="P-loop_NTPase"/>
</dbReference>
<proteinExistence type="predicted"/>
<keyword evidence="5" id="KW-1185">Reference proteome</keyword>
<evidence type="ECO:0000313" key="5">
    <source>
        <dbReference type="Proteomes" id="UP000546464"/>
    </source>
</evidence>
<dbReference type="InterPro" id="IPR006142">
    <property type="entry name" value="INTEIN"/>
</dbReference>
<evidence type="ECO:0000259" key="3">
    <source>
        <dbReference type="PROSITE" id="PS50819"/>
    </source>
</evidence>
<dbReference type="PROSITE" id="PS50819">
    <property type="entry name" value="INTEIN_ENDONUCLEASE"/>
    <property type="match status" value="1"/>
</dbReference>